<feature type="region of interest" description="Disordered" evidence="1">
    <location>
        <begin position="757"/>
        <end position="811"/>
    </location>
</feature>
<feature type="region of interest" description="Disordered" evidence="1">
    <location>
        <begin position="274"/>
        <end position="304"/>
    </location>
</feature>
<dbReference type="GO" id="GO:0016567">
    <property type="term" value="P:protein ubiquitination"/>
    <property type="evidence" value="ECO:0007669"/>
    <property type="project" value="TreeGrafter"/>
</dbReference>
<dbReference type="Gene3D" id="3.30.40.10">
    <property type="entry name" value="Zinc/RING finger domain, C3HC4 (zinc finger)"/>
    <property type="match status" value="1"/>
</dbReference>
<dbReference type="GO" id="GO:0030014">
    <property type="term" value="C:CCR4-NOT complex"/>
    <property type="evidence" value="ECO:0007669"/>
    <property type="project" value="InterPro"/>
</dbReference>
<evidence type="ECO:0000256" key="1">
    <source>
        <dbReference type="SAM" id="MobiDB-lite"/>
    </source>
</evidence>
<gene>
    <name evidence="2" type="ORF">Cgig2_033932</name>
</gene>
<comment type="caution">
    <text evidence="2">The sequence shown here is derived from an EMBL/GenBank/DDBJ whole genome shotgun (WGS) entry which is preliminary data.</text>
</comment>
<sequence>MFGSGEASSDSLDEARGYSLKKHSFIFFDICVWCWHHIMEMAEKDETEGRCPACRTRYDKERIVGTAANCERLVAEINMEKKQKSQKAKIKSAESRKQLSSVRVIQRNLVYIVGLPLNLADEDVRTSLISSSPSLVCVLITSIGFLSSFCNEKNILPSMARYITYSKEDEAVRCIQSVHGFILDGRPLRMIVPAGHVLEQLNTVMHGCEMCPATILIVCTCMRLALRRTASQRMKSFQHTQGVYMPALCGDWACIFSRPAVVVPATSVKCSPPCSSSGRSGVLPPAASWGSRASNSNPSGGSLACSNGPIKQKAELIGLPVISTTASDSIQASILSIDGEKKCWSNEETHARQTKLEAVQAEEHGVNSDAKASEVSTTPFIAPAVKLGNQLSYPPVAESNNGESTLLLDTALSVDGQPCFSGVDKGLISIADGKIHNLCSDMSKMTVNKRTKEHSDIIGPNGLCLGNFLSPAGQGLRWHDSEKLRDDSTSTTAITAAGAVDSVSMLVGGWKSDTQDHELQKSTSPTEDDFDNQRLRDAVVVNQATISASPFHLLSHLRSPLQQCADAAGLVDYTVNSTTTTRKADEGFGTNVPGPSVASNGFFSNFVSCASGQGYSGLQLDVSQGNCIGRFDGGLSNVDPQSAVDLGESSIISNILDLDSWNDSLTSPQNLAKFLGETEKEEASVTLANSWKGQISNQSRFSFARQEESRNHLFDFESSPNNIEEGKNHSFGRSFTENRGLYLDRFSSGFGFPQHRIEPSDNLTSSHSGLPSISRCQISAPPGFSVPSRPPPPGFSSQERSEQTFDMKSRNHTLETSSLLRNPYQAFLSGNISATGDIELIDPAILAVGKGRLPSGFDNSGMDMRNDFHVQTPLFENDSRLQLLMQRSLSPHQNLRYTDVGDNFSAVTNAYGFTSRHVEQSQPSNPSLFTQFSLQQARNTAATSGHWDGWSEVQTGNDIGIAELLRNGRLGLNKFGMTSSGDLYNRSFRMLRLLHGGTEAQAV</sequence>
<feature type="compositionally biased region" description="Polar residues" evidence="1">
    <location>
        <begin position="291"/>
        <end position="300"/>
    </location>
</feature>
<feature type="compositionally biased region" description="Polar residues" evidence="1">
    <location>
        <begin position="761"/>
        <end position="777"/>
    </location>
</feature>
<organism evidence="2 3">
    <name type="scientific">Carnegiea gigantea</name>
    <dbReference type="NCBI Taxonomy" id="171969"/>
    <lineage>
        <taxon>Eukaryota</taxon>
        <taxon>Viridiplantae</taxon>
        <taxon>Streptophyta</taxon>
        <taxon>Embryophyta</taxon>
        <taxon>Tracheophyta</taxon>
        <taxon>Spermatophyta</taxon>
        <taxon>Magnoliopsida</taxon>
        <taxon>eudicotyledons</taxon>
        <taxon>Gunneridae</taxon>
        <taxon>Pentapetalae</taxon>
        <taxon>Caryophyllales</taxon>
        <taxon>Cactineae</taxon>
        <taxon>Cactaceae</taxon>
        <taxon>Cactoideae</taxon>
        <taxon>Echinocereeae</taxon>
        <taxon>Carnegiea</taxon>
    </lineage>
</organism>
<dbReference type="InterPro" id="IPR039780">
    <property type="entry name" value="Mot2"/>
</dbReference>
<dbReference type="Gene3D" id="3.30.70.330">
    <property type="match status" value="1"/>
</dbReference>
<name>A0A9Q1GLW2_9CARY</name>
<evidence type="ECO:0008006" key="4">
    <source>
        <dbReference type="Google" id="ProtNLM"/>
    </source>
</evidence>
<dbReference type="AlphaFoldDB" id="A0A9Q1GLW2"/>
<accession>A0A9Q1GLW2</accession>
<dbReference type="PANTHER" id="PTHR12603:SF36">
    <property type="entry name" value="RNA BINDING (RRM_RBD_RNP MOTIFS) FAMILY PROTEIN"/>
    <property type="match status" value="1"/>
</dbReference>
<proteinExistence type="predicted"/>
<dbReference type="EMBL" id="JAKOGI010002731">
    <property type="protein sequence ID" value="KAJ8421425.1"/>
    <property type="molecule type" value="Genomic_DNA"/>
</dbReference>
<dbReference type="InterPro" id="IPR013083">
    <property type="entry name" value="Znf_RING/FYVE/PHD"/>
</dbReference>
<protein>
    <recommendedName>
        <fullName evidence="4">RNA binding (RRM/RBD/RNP motifs) family protein</fullName>
    </recommendedName>
</protein>
<dbReference type="OrthoDB" id="1923159at2759"/>
<evidence type="ECO:0000313" key="2">
    <source>
        <dbReference type="EMBL" id="KAJ8421425.1"/>
    </source>
</evidence>
<dbReference type="GO" id="GO:0004842">
    <property type="term" value="F:ubiquitin-protein transferase activity"/>
    <property type="evidence" value="ECO:0007669"/>
    <property type="project" value="InterPro"/>
</dbReference>
<dbReference type="Pfam" id="PF14570">
    <property type="entry name" value="zf-RING_4"/>
    <property type="match status" value="1"/>
</dbReference>
<keyword evidence="3" id="KW-1185">Reference proteome</keyword>
<dbReference type="Proteomes" id="UP001153076">
    <property type="component" value="Unassembled WGS sequence"/>
</dbReference>
<dbReference type="PANTHER" id="PTHR12603">
    <property type="entry name" value="CCR4-NOT TRANSCRIPTION COMPLEX RELATED"/>
    <property type="match status" value="1"/>
</dbReference>
<evidence type="ECO:0000313" key="3">
    <source>
        <dbReference type="Proteomes" id="UP001153076"/>
    </source>
</evidence>
<feature type="compositionally biased region" description="Basic and acidic residues" evidence="1">
    <location>
        <begin position="799"/>
        <end position="811"/>
    </location>
</feature>
<dbReference type="InterPro" id="IPR012677">
    <property type="entry name" value="Nucleotide-bd_a/b_plait_sf"/>
</dbReference>
<reference evidence="2" key="1">
    <citation type="submission" date="2022-04" db="EMBL/GenBank/DDBJ databases">
        <title>Carnegiea gigantea Genome sequencing and assembly v2.</title>
        <authorList>
            <person name="Copetti D."/>
            <person name="Sanderson M.J."/>
            <person name="Burquez A."/>
            <person name="Wojciechowski M.F."/>
        </authorList>
    </citation>
    <scope>NUCLEOTIDE SEQUENCE</scope>
    <source>
        <strain evidence="2">SGP5-SGP5p</strain>
        <tissue evidence="2">Aerial part</tissue>
    </source>
</reference>